<feature type="region of interest" description="Disordered" evidence="1">
    <location>
        <begin position="527"/>
        <end position="585"/>
    </location>
</feature>
<dbReference type="GeneID" id="101863748"/>
<feature type="compositionally biased region" description="Basic residues" evidence="1">
    <location>
        <begin position="534"/>
        <end position="543"/>
    </location>
</feature>
<reference evidence="3" key="1">
    <citation type="submission" date="2025-08" db="UniProtKB">
        <authorList>
            <consortium name="RefSeq"/>
        </authorList>
    </citation>
    <scope>IDENTIFICATION</scope>
</reference>
<dbReference type="Proteomes" id="UP000694888">
    <property type="component" value="Unplaced"/>
</dbReference>
<protein>
    <submittedName>
        <fullName evidence="3">Uncharacterized protein LOC101863748</fullName>
    </submittedName>
</protein>
<proteinExistence type="predicted"/>
<evidence type="ECO:0000313" key="2">
    <source>
        <dbReference type="Proteomes" id="UP000694888"/>
    </source>
</evidence>
<accession>A0ABM0JRR6</accession>
<feature type="region of interest" description="Disordered" evidence="1">
    <location>
        <begin position="81"/>
        <end position="133"/>
    </location>
</feature>
<name>A0ABM0JRR6_APLCA</name>
<dbReference type="RefSeq" id="XP_005100044.1">
    <property type="nucleotide sequence ID" value="XM_005099987.2"/>
</dbReference>
<sequence>MGTKVIDKLRIQGSAAPRYAHDQRRPVAPSVDFHQDQCTFFLPNTSTRDTLAPASVVSHSSPSSAASRRLDYLQRVQKANRGLTSYDSSPALIGSTNNNNNNPNNNNTKNNSNNSINTNNNSNSNNKQNGSTASLPLAHTQFLLRGRTVAGDHYEIRPQDMSPHQRVGHYKTSAKEVYRARHRAVTDLGYSVDPRDVSGVFRPVRSAECDANSAVYSSVGKVPPASMPMYFLGPPPPNSVVKVPNGGASNGTVKLPPTPAPTTMSPSFEREDSYYLPPGTRTVPRGLASHGGNSSFSLTGHQLQTPRVLAPSELDSEYFMGGFPRSHTFGGINSDLSLSGSLLSRRRHQWPRGDSREMSFVTSDPTLLKECLTVSQSGPQLPANASPEEIVKLKTFAQYVKKEDANGRVNYNNPYRNLKTRERKALSEEGRYVFNSVDSYIHFNKIYPRVGGHSVTGSLPPNPHAVLSHIPQVPQVDGFSSHCTDTVLLKMMFEMNKTKGSRSVSKYSDVALHKDLEEFVIVGTPSLSRTPSLHSRRHGRSTRSRASWTTIQKDDEDVDKNGEEDRVTEVKSPQKQSTVSGEWAGAGAGTFDEEIVTGQVKLPNGVVDGHVIMETGPGEDGDILTPGSDGGGQLPSIEGDDSFLDQMKSTADRTDEHKDVHVIIEREECYSSASASTGGAGNDNQEETL</sequence>
<keyword evidence="2" id="KW-1185">Reference proteome</keyword>
<feature type="compositionally biased region" description="Polar residues" evidence="1">
    <location>
        <begin position="291"/>
        <end position="304"/>
    </location>
</feature>
<feature type="region of interest" description="Disordered" evidence="1">
    <location>
        <begin position="249"/>
        <end position="304"/>
    </location>
</feature>
<feature type="compositionally biased region" description="Basic and acidic residues" evidence="1">
    <location>
        <begin position="559"/>
        <end position="569"/>
    </location>
</feature>
<evidence type="ECO:0000313" key="3">
    <source>
        <dbReference type="RefSeq" id="XP_005100044.1"/>
    </source>
</evidence>
<evidence type="ECO:0000256" key="1">
    <source>
        <dbReference type="SAM" id="MobiDB-lite"/>
    </source>
</evidence>
<feature type="compositionally biased region" description="Polar residues" evidence="1">
    <location>
        <begin position="571"/>
        <end position="580"/>
    </location>
</feature>
<feature type="compositionally biased region" description="Low complexity" evidence="1">
    <location>
        <begin position="95"/>
        <end position="126"/>
    </location>
</feature>
<gene>
    <name evidence="3" type="primary">LOC101863748</name>
</gene>
<feature type="region of interest" description="Disordered" evidence="1">
    <location>
        <begin position="669"/>
        <end position="689"/>
    </location>
</feature>
<organism evidence="2 3">
    <name type="scientific">Aplysia californica</name>
    <name type="common">California sea hare</name>
    <dbReference type="NCBI Taxonomy" id="6500"/>
    <lineage>
        <taxon>Eukaryota</taxon>
        <taxon>Metazoa</taxon>
        <taxon>Spiralia</taxon>
        <taxon>Lophotrochozoa</taxon>
        <taxon>Mollusca</taxon>
        <taxon>Gastropoda</taxon>
        <taxon>Heterobranchia</taxon>
        <taxon>Euthyneura</taxon>
        <taxon>Tectipleura</taxon>
        <taxon>Aplysiida</taxon>
        <taxon>Aplysioidea</taxon>
        <taxon>Aplysiidae</taxon>
        <taxon>Aplysia</taxon>
    </lineage>
</organism>